<organism evidence="18">
    <name type="scientific">Brassica cretica</name>
    <name type="common">Mustard</name>
    <dbReference type="NCBI Taxonomy" id="69181"/>
    <lineage>
        <taxon>Eukaryota</taxon>
        <taxon>Viridiplantae</taxon>
        <taxon>Streptophyta</taxon>
        <taxon>Embryophyta</taxon>
        <taxon>Tracheophyta</taxon>
        <taxon>Spermatophyta</taxon>
        <taxon>Magnoliopsida</taxon>
        <taxon>eudicotyledons</taxon>
        <taxon>Gunneridae</taxon>
        <taxon>Pentapetalae</taxon>
        <taxon>rosids</taxon>
        <taxon>malvids</taxon>
        <taxon>Brassicales</taxon>
        <taxon>Brassicaceae</taxon>
        <taxon>Brassiceae</taxon>
        <taxon>Brassica</taxon>
    </lineage>
</organism>
<dbReference type="GO" id="GO:0005815">
    <property type="term" value="C:microtubule organizing center"/>
    <property type="evidence" value="ECO:0007669"/>
    <property type="project" value="UniProtKB-SubCell"/>
</dbReference>
<comment type="subcellular location">
    <subcellularLocation>
        <location evidence="1">Cytoplasm</location>
        <location evidence="1">Cytoskeleton</location>
        <location evidence="1">Microtubule organizing center</location>
    </subcellularLocation>
</comment>
<comment type="catalytic activity">
    <reaction evidence="14">
        <text>L-seryl-[protein] + ATP = O-phospho-L-seryl-[protein] + ADP + H(+)</text>
        <dbReference type="Rhea" id="RHEA:17989"/>
        <dbReference type="Rhea" id="RHEA-COMP:9863"/>
        <dbReference type="Rhea" id="RHEA-COMP:11604"/>
        <dbReference type="ChEBI" id="CHEBI:15378"/>
        <dbReference type="ChEBI" id="CHEBI:29999"/>
        <dbReference type="ChEBI" id="CHEBI:30616"/>
        <dbReference type="ChEBI" id="CHEBI:83421"/>
        <dbReference type="ChEBI" id="CHEBI:456216"/>
        <dbReference type="EC" id="2.7.11.1"/>
    </reaction>
</comment>
<keyword evidence="5" id="KW-0132">Cell division</keyword>
<evidence type="ECO:0000256" key="3">
    <source>
        <dbReference type="ARBA" id="ARBA00022490"/>
    </source>
</evidence>
<evidence type="ECO:0000256" key="10">
    <source>
        <dbReference type="ARBA" id="ARBA00022840"/>
    </source>
</evidence>
<evidence type="ECO:0000256" key="15">
    <source>
        <dbReference type="PROSITE-ProRule" id="PRU10141"/>
    </source>
</evidence>
<feature type="compositionally biased region" description="Polar residues" evidence="16">
    <location>
        <begin position="579"/>
        <end position="592"/>
    </location>
</feature>
<dbReference type="InterPro" id="IPR000225">
    <property type="entry name" value="Armadillo"/>
</dbReference>
<evidence type="ECO:0000256" key="16">
    <source>
        <dbReference type="SAM" id="MobiDB-lite"/>
    </source>
</evidence>
<evidence type="ECO:0000256" key="4">
    <source>
        <dbReference type="ARBA" id="ARBA00022527"/>
    </source>
</evidence>
<evidence type="ECO:0000256" key="6">
    <source>
        <dbReference type="ARBA" id="ARBA00022679"/>
    </source>
</evidence>
<dbReference type="InterPro" id="IPR052441">
    <property type="entry name" value="Armadillo-Ser/Thr_Kinase"/>
</dbReference>
<feature type="domain" description="Protein kinase" evidence="17">
    <location>
        <begin position="1"/>
        <end position="247"/>
    </location>
</feature>
<dbReference type="Gene3D" id="1.10.510.10">
    <property type="entry name" value="Transferase(Phosphotransferase) domain 1"/>
    <property type="match status" value="2"/>
</dbReference>
<feature type="compositionally biased region" description="Basic and acidic residues" evidence="16">
    <location>
        <begin position="485"/>
        <end position="502"/>
    </location>
</feature>
<feature type="region of interest" description="Disordered" evidence="16">
    <location>
        <begin position="576"/>
        <end position="600"/>
    </location>
</feature>
<dbReference type="InterPro" id="IPR001245">
    <property type="entry name" value="Ser-Thr/Tyr_kinase_cat_dom"/>
</dbReference>
<evidence type="ECO:0000256" key="5">
    <source>
        <dbReference type="ARBA" id="ARBA00022618"/>
    </source>
</evidence>
<dbReference type="InterPro" id="IPR017441">
    <property type="entry name" value="Protein_kinase_ATP_BS"/>
</dbReference>
<dbReference type="PROSITE" id="PS50011">
    <property type="entry name" value="PROTEIN_KINASE_DOM"/>
    <property type="match status" value="1"/>
</dbReference>
<evidence type="ECO:0000256" key="1">
    <source>
        <dbReference type="ARBA" id="ARBA00004267"/>
    </source>
</evidence>
<comment type="catalytic activity">
    <reaction evidence="13">
        <text>L-threonyl-[protein] + ATP = O-phospho-L-threonyl-[protein] + ADP + H(+)</text>
        <dbReference type="Rhea" id="RHEA:46608"/>
        <dbReference type="Rhea" id="RHEA-COMP:11060"/>
        <dbReference type="Rhea" id="RHEA-COMP:11605"/>
        <dbReference type="ChEBI" id="CHEBI:15378"/>
        <dbReference type="ChEBI" id="CHEBI:30013"/>
        <dbReference type="ChEBI" id="CHEBI:30616"/>
        <dbReference type="ChEBI" id="CHEBI:61977"/>
        <dbReference type="ChEBI" id="CHEBI:456216"/>
        <dbReference type="EC" id="2.7.11.1"/>
    </reaction>
</comment>
<dbReference type="InterPro" id="IPR011989">
    <property type="entry name" value="ARM-like"/>
</dbReference>
<dbReference type="SMART" id="SM00185">
    <property type="entry name" value="ARM"/>
    <property type="match status" value="4"/>
</dbReference>
<evidence type="ECO:0000256" key="9">
    <source>
        <dbReference type="ARBA" id="ARBA00022777"/>
    </source>
</evidence>
<dbReference type="Gene3D" id="1.25.10.10">
    <property type="entry name" value="Leucine-rich Repeat Variant"/>
    <property type="match status" value="3"/>
</dbReference>
<evidence type="ECO:0000256" key="13">
    <source>
        <dbReference type="ARBA" id="ARBA00047899"/>
    </source>
</evidence>
<evidence type="ECO:0000259" key="17">
    <source>
        <dbReference type="PROSITE" id="PS50011"/>
    </source>
</evidence>
<dbReference type="GO" id="GO:0051301">
    <property type="term" value="P:cell division"/>
    <property type="evidence" value="ECO:0007669"/>
    <property type="project" value="UniProtKB-KW"/>
</dbReference>
<keyword evidence="12" id="KW-0131">Cell cycle</keyword>
<keyword evidence="9" id="KW-0418">Kinase</keyword>
<dbReference type="PANTHER" id="PTHR46618">
    <property type="entry name" value="ARMADILLO REPEAT-CONTAINING PROTEIN 3"/>
    <property type="match status" value="1"/>
</dbReference>
<dbReference type="InterPro" id="IPR011009">
    <property type="entry name" value="Kinase-like_dom_sf"/>
</dbReference>
<dbReference type="EMBL" id="QGKY02000089">
    <property type="protein sequence ID" value="KAF2613440.1"/>
    <property type="molecule type" value="Genomic_DNA"/>
</dbReference>
<proteinExistence type="predicted"/>
<name>A0A8S9LZX4_BRACR</name>
<keyword evidence="7" id="KW-0677">Repeat</keyword>
<keyword evidence="10 15" id="KW-0067">ATP-binding</keyword>
<keyword evidence="6" id="KW-0808">Transferase</keyword>
<keyword evidence="3" id="KW-0963">Cytoplasm</keyword>
<dbReference type="GO" id="GO:0004674">
    <property type="term" value="F:protein serine/threonine kinase activity"/>
    <property type="evidence" value="ECO:0007669"/>
    <property type="project" value="UniProtKB-KW"/>
</dbReference>
<feature type="region of interest" description="Disordered" evidence="16">
    <location>
        <begin position="882"/>
        <end position="916"/>
    </location>
</feature>
<dbReference type="InterPro" id="IPR000719">
    <property type="entry name" value="Prot_kinase_dom"/>
</dbReference>
<dbReference type="PROSITE" id="PS00107">
    <property type="entry name" value="PROTEIN_KINASE_ATP"/>
    <property type="match status" value="1"/>
</dbReference>
<evidence type="ECO:0000256" key="11">
    <source>
        <dbReference type="ARBA" id="ARBA00023212"/>
    </source>
</evidence>
<accession>A0A8S9LZX4</accession>
<dbReference type="FunFam" id="1.25.10.10:FF:000278">
    <property type="entry name" value="MAP3K epsilon protein kinase 1"/>
    <property type="match status" value="1"/>
</dbReference>
<sequence length="1457" mass="161243">MLGDEIGKGAYGRVYIGLDLENGDFVAIKQVSLENIVQEDLNTIMNLNHKNIVKYLGSLKTKTHLHIILEYVENGSLANIIKPNKFGPFPESLVTVYIAQVLEGLVYLHEQGVIHRDIKGANILTTKEGLVKLADFGVATKLNEADVNTHSVVGTPYWMAPEVIEMSGVCAASDIWSVGCTVIELLTCVPPYYDLQPMPALFRIVQDDSPPIPDSLSPDITDFLRQCFKKDSRQRPDAKTLLSHPWIRNSRRALQSSLRHSGTIRASHMVFVMMSLCTIEMSGVCAASDIWSVGCTVIELLTCVPPYYDLQPMPALFRIVQDDSPPIPDSLSPDITDFLRQCFKKDSRQRPDAKTLLSHPWIRNSRRALQSSLRHSGTIRYMKGADSSSEKDGEGSQDVAESISAEQVGMSKTNSRSKLPAVGVASFRSEKDQSSASDIGEERADSEDDIMSDQVPTLSIHDNKSSLQSSTCSVSSDAKGTSQDGKSEHDGNLETEASEGRRNASATKQVGKECSIPVQQKSHSFGPKGEDRGLRKAVKTPSSYGGNELTRFSDPPGDACLHDLFHPLNKVREGKLNEASASTPASNANQGDSPVADGGKNDLATKLRARIAQKQMEGETGNSNDGGDLFRLMIGVLKDDVIDIDGLVFDEKASPDNLLPLQAVEFSRLVSSLRPSETEDAIVTSCQKLVAMFRHRPEQKVVFVTQHGFLPVMDLLDSSKSRVTCAVLQLINEIIKDNIDFQENACLVGLIPLVMSFAGPERDRSREIRKEAAYFLQQLCQSSSLTLQMFIACRGIPVLVGFLEADYAKYREMVHLAIDGMWQVFKLKRSTPRNDFCRIAAKNGILLRLINTLYSLNEATLLASEGRSGQLDQHETLLSVIDNPDVSKTRHVGGEEPSNSQRSDVYQPDGDRPRLSGAALDATEDVKQHHRISISSNRTSTDKLQKLAESVSNGFPVTQPEQVRPLLSLLEKEPPSRHVSGQLDYVKHIAGLEKHESILPLLRASIDTMPRYFSKTMSKKAMAIEGAASASGVLSGSDVLNARLGSDTSSGLLSHMVTTLSAEVASQYLEKVADLLLEFARADTTVKSYMCSQSLLSRLFQMFNRVEPPILLKILKCTNHLSTDPNCLESLQRADAIKHLIPNLEVKEGNLVDQIHHEVLSALFNLCKINKRRQEQAAENGIIPHLMLFVMSDSPLKQYALPLLCDMAHASRNSREQLRAHGGLDVLSALFNLCKINKRRQEQAAENGIIPHLMLFVMSDSPLKQYALPLLCDMAHASRNSREQLRAHGGLDVYLSLLDDEYWSVIALDSIAVCLAQDNDNRKVEQALLKDDAIYTLVNFFQSCPERHFVHILEPFLKIITKSSRINTTLAVNGLTPLLIARLDHQDAIARLNLLKLIKAVYEHHPRPKQLIVENDLPQRLQNLIEERREGQHLGGQVLVKQMATSLLKALHINTVL</sequence>
<evidence type="ECO:0000256" key="8">
    <source>
        <dbReference type="ARBA" id="ARBA00022741"/>
    </source>
</evidence>
<dbReference type="GO" id="GO:0005524">
    <property type="term" value="F:ATP binding"/>
    <property type="evidence" value="ECO:0007669"/>
    <property type="project" value="UniProtKB-UniRule"/>
</dbReference>
<dbReference type="CDD" id="cd06627">
    <property type="entry name" value="STKc_Cdc7_like"/>
    <property type="match status" value="1"/>
</dbReference>
<dbReference type="SMART" id="SM00220">
    <property type="entry name" value="S_TKc"/>
    <property type="match status" value="1"/>
</dbReference>
<dbReference type="SUPFAM" id="SSF48371">
    <property type="entry name" value="ARM repeat"/>
    <property type="match status" value="2"/>
</dbReference>
<dbReference type="FunFam" id="1.10.510.10:FF:000372">
    <property type="entry name" value="MAP3K epsilon protein kinase 1"/>
    <property type="match status" value="1"/>
</dbReference>
<evidence type="ECO:0000313" key="18">
    <source>
        <dbReference type="EMBL" id="KAF2613440.1"/>
    </source>
</evidence>
<keyword evidence="4" id="KW-0723">Serine/threonine-protein kinase</keyword>
<protein>
    <recommendedName>
        <fullName evidence="2">non-specific serine/threonine protein kinase</fullName>
        <ecNumber evidence="2">2.7.11.1</ecNumber>
    </recommendedName>
</protein>
<feature type="compositionally biased region" description="Low complexity" evidence="16">
    <location>
        <begin position="465"/>
        <end position="476"/>
    </location>
</feature>
<dbReference type="EC" id="2.7.11.1" evidence="2"/>
<gene>
    <name evidence="18" type="ORF">F2Q70_00009730</name>
</gene>
<keyword evidence="11" id="KW-0206">Cytoskeleton</keyword>
<dbReference type="PROSITE" id="PS00108">
    <property type="entry name" value="PROTEIN_KINASE_ST"/>
    <property type="match status" value="1"/>
</dbReference>
<keyword evidence="8 15" id="KW-0547">Nucleotide-binding</keyword>
<dbReference type="FunFam" id="1.25.10.10:FF:000214">
    <property type="entry name" value="MAP3K epsilon protein kinase 1"/>
    <property type="match status" value="1"/>
</dbReference>
<feature type="binding site" evidence="15">
    <location>
        <position position="29"/>
    </location>
    <ligand>
        <name>ATP</name>
        <dbReference type="ChEBI" id="CHEBI:30616"/>
    </ligand>
</feature>
<evidence type="ECO:0000256" key="14">
    <source>
        <dbReference type="ARBA" id="ARBA00048679"/>
    </source>
</evidence>
<dbReference type="PRINTS" id="PR00109">
    <property type="entry name" value="TYRKINASE"/>
</dbReference>
<dbReference type="Pfam" id="PF00069">
    <property type="entry name" value="Pkinase"/>
    <property type="match status" value="2"/>
</dbReference>
<evidence type="ECO:0000256" key="12">
    <source>
        <dbReference type="ARBA" id="ARBA00023306"/>
    </source>
</evidence>
<feature type="region of interest" description="Disordered" evidence="16">
    <location>
        <begin position="379"/>
        <end position="550"/>
    </location>
</feature>
<dbReference type="PANTHER" id="PTHR46618:SF1">
    <property type="entry name" value="ARMADILLO REPEAT-CONTAINING PROTEIN 3"/>
    <property type="match status" value="1"/>
</dbReference>
<dbReference type="InterPro" id="IPR008271">
    <property type="entry name" value="Ser/Thr_kinase_AS"/>
</dbReference>
<evidence type="ECO:0000256" key="7">
    <source>
        <dbReference type="ARBA" id="ARBA00022737"/>
    </source>
</evidence>
<dbReference type="FunFam" id="1.25.10.10:FF:000235">
    <property type="entry name" value="MAP3K epsilon protein kinase 1"/>
    <property type="match status" value="1"/>
</dbReference>
<evidence type="ECO:0000256" key="2">
    <source>
        <dbReference type="ARBA" id="ARBA00012513"/>
    </source>
</evidence>
<dbReference type="SUPFAM" id="SSF56112">
    <property type="entry name" value="Protein kinase-like (PK-like)"/>
    <property type="match status" value="2"/>
</dbReference>
<feature type="compositionally biased region" description="Basic and acidic residues" evidence="16">
    <location>
        <begin position="885"/>
        <end position="894"/>
    </location>
</feature>
<reference evidence="18" key="1">
    <citation type="submission" date="2019-12" db="EMBL/GenBank/DDBJ databases">
        <title>Genome sequencing and annotation of Brassica cretica.</title>
        <authorList>
            <person name="Studholme D.J."/>
            <person name="Sarris P.F."/>
        </authorList>
    </citation>
    <scope>NUCLEOTIDE SEQUENCE</scope>
    <source>
        <strain evidence="18">PFS-102/07</strain>
        <tissue evidence="18">Leaf</tissue>
    </source>
</reference>
<comment type="caution">
    <text evidence="18">The sequence shown here is derived from an EMBL/GenBank/DDBJ whole genome shotgun (WGS) entry which is preliminary data.</text>
</comment>
<dbReference type="InterPro" id="IPR016024">
    <property type="entry name" value="ARM-type_fold"/>
</dbReference>